<name>A0A932GRP5_UNCTE</name>
<proteinExistence type="predicted"/>
<accession>A0A932GRP5</accession>
<dbReference type="InterPro" id="IPR017896">
    <property type="entry name" value="4Fe4S_Fe-S-bd"/>
</dbReference>
<evidence type="ECO:0000259" key="1">
    <source>
        <dbReference type="PROSITE" id="PS51379"/>
    </source>
</evidence>
<evidence type="ECO:0000313" key="3">
    <source>
        <dbReference type="Proteomes" id="UP000741360"/>
    </source>
</evidence>
<organism evidence="2 3">
    <name type="scientific">Tectimicrobiota bacterium</name>
    <dbReference type="NCBI Taxonomy" id="2528274"/>
    <lineage>
        <taxon>Bacteria</taxon>
        <taxon>Pseudomonadati</taxon>
        <taxon>Nitrospinota/Tectimicrobiota group</taxon>
        <taxon>Candidatus Tectimicrobiota</taxon>
    </lineage>
</organism>
<dbReference type="SUPFAM" id="SSF54862">
    <property type="entry name" value="4Fe-4S ferredoxins"/>
    <property type="match status" value="1"/>
</dbReference>
<comment type="caution">
    <text evidence="2">The sequence shown here is derived from an EMBL/GenBank/DDBJ whole genome shotgun (WGS) entry which is preliminary data.</text>
</comment>
<dbReference type="PROSITE" id="PS51379">
    <property type="entry name" value="4FE4S_FER_2"/>
    <property type="match status" value="1"/>
</dbReference>
<protein>
    <submittedName>
        <fullName evidence="2">Ferredoxin</fullName>
    </submittedName>
</protein>
<dbReference type="AlphaFoldDB" id="A0A932GRP5"/>
<sequence length="93" mass="10213">MLANYGYKDGSGEYFVTIDTDKCTSCPHHGCIDGCPEHIYEMITDDYDDNVSAVRRDVRNTLKYLCAACKPTTGRGVLPCMAACTPGAITHSW</sequence>
<reference evidence="2" key="1">
    <citation type="submission" date="2020-07" db="EMBL/GenBank/DDBJ databases">
        <title>Huge and variable diversity of episymbiotic CPR bacteria and DPANN archaea in groundwater ecosystems.</title>
        <authorList>
            <person name="He C.Y."/>
            <person name="Keren R."/>
            <person name="Whittaker M."/>
            <person name="Farag I.F."/>
            <person name="Doudna J."/>
            <person name="Cate J.H.D."/>
            <person name="Banfield J.F."/>
        </authorList>
    </citation>
    <scope>NUCLEOTIDE SEQUENCE</scope>
    <source>
        <strain evidence="2">NC_groundwater_717_Ag_S-0.2um_59_8</strain>
    </source>
</reference>
<feature type="domain" description="4Fe-4S ferredoxin-type" evidence="1">
    <location>
        <begin position="14"/>
        <end position="45"/>
    </location>
</feature>
<gene>
    <name evidence="2" type="ORF">HYY65_12865</name>
</gene>
<evidence type="ECO:0000313" key="2">
    <source>
        <dbReference type="EMBL" id="MBI3015916.1"/>
    </source>
</evidence>
<dbReference type="EMBL" id="JACPSX010000246">
    <property type="protein sequence ID" value="MBI3015916.1"/>
    <property type="molecule type" value="Genomic_DNA"/>
</dbReference>
<dbReference type="Gene3D" id="3.30.70.20">
    <property type="match status" value="1"/>
</dbReference>
<dbReference type="Proteomes" id="UP000741360">
    <property type="component" value="Unassembled WGS sequence"/>
</dbReference>